<evidence type="ECO:0000313" key="2">
    <source>
        <dbReference type="EMBL" id="RVW29619.1"/>
    </source>
</evidence>
<organism evidence="2 3">
    <name type="scientific">Vitis vinifera</name>
    <name type="common">Grape</name>
    <dbReference type="NCBI Taxonomy" id="29760"/>
    <lineage>
        <taxon>Eukaryota</taxon>
        <taxon>Viridiplantae</taxon>
        <taxon>Streptophyta</taxon>
        <taxon>Embryophyta</taxon>
        <taxon>Tracheophyta</taxon>
        <taxon>Spermatophyta</taxon>
        <taxon>Magnoliopsida</taxon>
        <taxon>eudicotyledons</taxon>
        <taxon>Gunneridae</taxon>
        <taxon>Pentapetalae</taxon>
        <taxon>rosids</taxon>
        <taxon>Vitales</taxon>
        <taxon>Vitaceae</taxon>
        <taxon>Viteae</taxon>
        <taxon>Vitis</taxon>
    </lineage>
</organism>
<keyword evidence="2" id="KW-0808">Transferase</keyword>
<dbReference type="SUPFAM" id="SSF52058">
    <property type="entry name" value="L domain-like"/>
    <property type="match status" value="1"/>
</dbReference>
<dbReference type="GO" id="GO:0016301">
    <property type="term" value="F:kinase activity"/>
    <property type="evidence" value="ECO:0007669"/>
    <property type="project" value="UniProtKB-KW"/>
</dbReference>
<proteinExistence type="predicted"/>
<comment type="subcellular location">
    <subcellularLocation>
        <location evidence="1">Cell envelope</location>
    </subcellularLocation>
</comment>
<evidence type="ECO:0000313" key="3">
    <source>
        <dbReference type="Proteomes" id="UP000288805"/>
    </source>
</evidence>
<sequence>MLKVNLRILSHTSLSSTFFASTKRTICDWTGRTHPNGIFHLEALNDLRITDMNGANFFPEYLPHKDYMKNLVLRNVNMSGSIPPTIWEMKKLSVLGLNHRACSMMIVKLSLDPLFASKDSDFSLNRLEGNFPSSPQHIPEFTFLGGNMLSGTVSGSILDGDEYIDLSYNNVTWPCQKKTVNINFYGCSSQTASYGSFPLSLRSVQFQLESGIHQCPSKPNCKNSKY</sequence>
<keyword evidence="2" id="KW-0675">Receptor</keyword>
<dbReference type="InterPro" id="IPR051848">
    <property type="entry name" value="PGIP"/>
</dbReference>
<dbReference type="PANTHER" id="PTHR48059:SF30">
    <property type="entry name" value="OS06G0587000 PROTEIN"/>
    <property type="match status" value="1"/>
</dbReference>
<dbReference type="AlphaFoldDB" id="A0A438D2C4"/>
<dbReference type="Proteomes" id="UP000288805">
    <property type="component" value="Unassembled WGS sequence"/>
</dbReference>
<keyword evidence="2" id="KW-0418">Kinase</keyword>
<dbReference type="PANTHER" id="PTHR48059">
    <property type="entry name" value="POLYGALACTURONASE INHIBITOR 1"/>
    <property type="match status" value="1"/>
</dbReference>
<dbReference type="InterPro" id="IPR032675">
    <property type="entry name" value="LRR_dom_sf"/>
</dbReference>
<name>A0A438D2C4_VITVI</name>
<evidence type="ECO:0000256" key="1">
    <source>
        <dbReference type="ARBA" id="ARBA00004196"/>
    </source>
</evidence>
<comment type="caution">
    <text evidence="2">The sequence shown here is derived from an EMBL/GenBank/DDBJ whole genome shotgun (WGS) entry which is preliminary data.</text>
</comment>
<gene>
    <name evidence="2" type="primary">RFK1_5</name>
    <name evidence="2" type="ORF">CK203_094329</name>
</gene>
<dbReference type="Gene3D" id="3.80.10.10">
    <property type="entry name" value="Ribonuclease Inhibitor"/>
    <property type="match status" value="1"/>
</dbReference>
<accession>A0A438D2C4</accession>
<protein>
    <submittedName>
        <fullName evidence="2">Putative LRR receptor-like serine/threonine-protein kinase</fullName>
    </submittedName>
</protein>
<dbReference type="EMBL" id="QGNW01001836">
    <property type="protein sequence ID" value="RVW29619.1"/>
    <property type="molecule type" value="Genomic_DNA"/>
</dbReference>
<reference evidence="2 3" key="1">
    <citation type="journal article" date="2018" name="PLoS Genet.">
        <title>Population sequencing reveals clonal diversity and ancestral inbreeding in the grapevine cultivar Chardonnay.</title>
        <authorList>
            <person name="Roach M.J."/>
            <person name="Johnson D.L."/>
            <person name="Bohlmann J."/>
            <person name="van Vuuren H.J."/>
            <person name="Jones S.J."/>
            <person name="Pretorius I.S."/>
            <person name="Schmidt S.A."/>
            <person name="Borneman A.R."/>
        </authorList>
    </citation>
    <scope>NUCLEOTIDE SEQUENCE [LARGE SCALE GENOMIC DNA]</scope>
    <source>
        <strain evidence="3">cv. Chardonnay</strain>
        <tissue evidence="2">Leaf</tissue>
    </source>
</reference>